<evidence type="ECO:0000256" key="7">
    <source>
        <dbReference type="ARBA" id="ARBA00023136"/>
    </source>
</evidence>
<feature type="transmembrane region" description="Helical" evidence="8">
    <location>
        <begin position="109"/>
        <end position="132"/>
    </location>
</feature>
<evidence type="ECO:0000256" key="6">
    <source>
        <dbReference type="ARBA" id="ARBA00022989"/>
    </source>
</evidence>
<evidence type="ECO:0000256" key="3">
    <source>
        <dbReference type="ARBA" id="ARBA00022448"/>
    </source>
</evidence>
<dbReference type="RefSeq" id="WP_010025132.1">
    <property type="nucleotide sequence ID" value="NZ_AFVQ02000066.1"/>
</dbReference>
<evidence type="ECO:0000256" key="4">
    <source>
        <dbReference type="ARBA" id="ARBA00022475"/>
    </source>
</evidence>
<protein>
    <submittedName>
        <fullName evidence="10">ABC transporter permease</fullName>
    </submittedName>
</protein>
<evidence type="ECO:0000313" key="11">
    <source>
        <dbReference type="Proteomes" id="UP000035553"/>
    </source>
</evidence>
<evidence type="ECO:0000256" key="2">
    <source>
        <dbReference type="ARBA" id="ARBA00007069"/>
    </source>
</evidence>
<accession>A0A0U1QQ71</accession>
<dbReference type="InterPro" id="IPR035906">
    <property type="entry name" value="MetI-like_sf"/>
</dbReference>
<feature type="transmembrane region" description="Helical" evidence="8">
    <location>
        <begin position="152"/>
        <end position="174"/>
    </location>
</feature>
<name>A0A0U1QQ71_9BACL</name>
<feature type="transmembrane region" description="Helical" evidence="8">
    <location>
        <begin position="251"/>
        <end position="272"/>
    </location>
</feature>
<dbReference type="Gene3D" id="1.10.3720.10">
    <property type="entry name" value="MetI-like"/>
    <property type="match status" value="1"/>
</dbReference>
<keyword evidence="4" id="KW-1003">Cell membrane</keyword>
<dbReference type="SUPFAM" id="SSF161098">
    <property type="entry name" value="MetI-like"/>
    <property type="match status" value="1"/>
</dbReference>
<keyword evidence="11" id="KW-1185">Reference proteome</keyword>
<dbReference type="Pfam" id="PF00528">
    <property type="entry name" value="BPD_transp_1"/>
    <property type="match status" value="1"/>
</dbReference>
<comment type="subcellular location">
    <subcellularLocation>
        <location evidence="1 8">Cell membrane</location>
        <topology evidence="1 8">Multi-pass membrane protein</topology>
    </subcellularLocation>
</comment>
<dbReference type="PROSITE" id="PS50928">
    <property type="entry name" value="ABC_TM1"/>
    <property type="match status" value="1"/>
</dbReference>
<keyword evidence="3 8" id="KW-0813">Transport</keyword>
<dbReference type="CDD" id="cd06261">
    <property type="entry name" value="TM_PBP2"/>
    <property type="match status" value="1"/>
</dbReference>
<reference evidence="10 11" key="1">
    <citation type="journal article" date="2011" name="J. Bacteriol.">
        <title>Draft genome sequence of Sporolactobacillus inulinus strain CASD, an efficient D-lactic acid-producing bacterium with high-concentration lactate tolerance capability.</title>
        <authorList>
            <person name="Yu B."/>
            <person name="Su F."/>
            <person name="Wang L."/>
            <person name="Xu K."/>
            <person name="Zhao B."/>
            <person name="Xu P."/>
        </authorList>
    </citation>
    <scope>NUCLEOTIDE SEQUENCE [LARGE SCALE GENOMIC DNA]</scope>
    <source>
        <strain evidence="10 11">CASD</strain>
    </source>
</reference>
<proteinExistence type="inferred from homology"/>
<dbReference type="AlphaFoldDB" id="A0A0U1QQ71"/>
<dbReference type="GO" id="GO:0055085">
    <property type="term" value="P:transmembrane transport"/>
    <property type="evidence" value="ECO:0007669"/>
    <property type="project" value="InterPro"/>
</dbReference>
<dbReference type="GO" id="GO:0005886">
    <property type="term" value="C:plasma membrane"/>
    <property type="evidence" value="ECO:0007669"/>
    <property type="project" value="UniProtKB-SubCell"/>
</dbReference>
<sequence>MSTDIQKKAIPYLLILPSFALIALFVVYPILNSVIRSFRHPDTGTFTLANYLYFFTDPIQLSNIGYTVFVTVTTVLLTLLFAYPFSIYLRFSNSRLSRWIYGLNLLPRFVPGLVAVYAVMLVINDAGVINRIGRIFGLNIQMGLLHNAKSIIIMNLWFNIPFATLIITAALFGLKASVIESARDIGASKLTIFTKIILPLSYKDALIAVTFVFMSNIGSFTTPYLVGGNAPKMLGIALFDQFNSYMAYERAAALSFIMFLICSISSFIYIYVNLKESKWEQR</sequence>
<evidence type="ECO:0000256" key="1">
    <source>
        <dbReference type="ARBA" id="ARBA00004651"/>
    </source>
</evidence>
<dbReference type="Proteomes" id="UP000035553">
    <property type="component" value="Unassembled WGS sequence"/>
</dbReference>
<feature type="transmembrane region" description="Helical" evidence="8">
    <location>
        <begin position="12"/>
        <end position="31"/>
    </location>
</feature>
<dbReference type="InterPro" id="IPR000515">
    <property type="entry name" value="MetI-like"/>
</dbReference>
<dbReference type="STRING" id="1069536.SINU_05355"/>
<organism evidence="10 11">
    <name type="scientific">Sporolactobacillus inulinus CASD</name>
    <dbReference type="NCBI Taxonomy" id="1069536"/>
    <lineage>
        <taxon>Bacteria</taxon>
        <taxon>Bacillati</taxon>
        <taxon>Bacillota</taxon>
        <taxon>Bacilli</taxon>
        <taxon>Bacillales</taxon>
        <taxon>Sporolactobacillaceae</taxon>
        <taxon>Sporolactobacillus</taxon>
    </lineage>
</organism>
<feature type="transmembrane region" description="Helical" evidence="8">
    <location>
        <begin position="205"/>
        <end position="226"/>
    </location>
</feature>
<comment type="caution">
    <text evidence="10">The sequence shown here is derived from an EMBL/GenBank/DDBJ whole genome shotgun (WGS) entry which is preliminary data.</text>
</comment>
<dbReference type="EMBL" id="AFVQ02000066">
    <property type="protein sequence ID" value="KLI02948.1"/>
    <property type="molecule type" value="Genomic_DNA"/>
</dbReference>
<keyword evidence="7 8" id="KW-0472">Membrane</keyword>
<keyword evidence="6 8" id="KW-1133">Transmembrane helix</keyword>
<comment type="similarity">
    <text evidence="2">Belongs to the binding-protein-dependent transport system permease family. CysTW subfamily.</text>
</comment>
<keyword evidence="5 8" id="KW-0812">Transmembrane</keyword>
<feature type="domain" description="ABC transmembrane type-1" evidence="9">
    <location>
        <begin position="64"/>
        <end position="269"/>
    </location>
</feature>
<dbReference type="PANTHER" id="PTHR42929">
    <property type="entry name" value="INNER MEMBRANE ABC TRANSPORTER PERMEASE PROTEIN YDCU-RELATED-RELATED"/>
    <property type="match status" value="1"/>
</dbReference>
<evidence type="ECO:0000259" key="9">
    <source>
        <dbReference type="PROSITE" id="PS50928"/>
    </source>
</evidence>
<evidence type="ECO:0000256" key="8">
    <source>
        <dbReference type="RuleBase" id="RU363032"/>
    </source>
</evidence>
<feature type="transmembrane region" description="Helical" evidence="8">
    <location>
        <begin position="64"/>
        <end position="89"/>
    </location>
</feature>
<dbReference type="PANTHER" id="PTHR42929:SF1">
    <property type="entry name" value="INNER MEMBRANE ABC TRANSPORTER PERMEASE PROTEIN YDCU-RELATED"/>
    <property type="match status" value="1"/>
</dbReference>
<gene>
    <name evidence="10" type="ORF">SINU_05355</name>
</gene>
<evidence type="ECO:0000313" key="10">
    <source>
        <dbReference type="EMBL" id="KLI02948.1"/>
    </source>
</evidence>
<dbReference type="OrthoDB" id="2162374at2"/>
<evidence type="ECO:0000256" key="5">
    <source>
        <dbReference type="ARBA" id="ARBA00022692"/>
    </source>
</evidence>